<reference evidence="8" key="1">
    <citation type="submission" date="2021-01" db="EMBL/GenBank/DDBJ databases">
        <authorList>
            <person name="Corre E."/>
            <person name="Pelletier E."/>
            <person name="Niang G."/>
            <person name="Scheremetjew M."/>
            <person name="Finn R."/>
            <person name="Kale V."/>
            <person name="Holt S."/>
            <person name="Cochrane G."/>
            <person name="Meng A."/>
            <person name="Brown T."/>
            <person name="Cohen L."/>
        </authorList>
    </citation>
    <scope>NUCLEOTIDE SEQUENCE</scope>
    <source>
        <strain evidence="8">Pbaha01</strain>
    </source>
</reference>
<dbReference type="GO" id="GO:0016757">
    <property type="term" value="F:glycosyltransferase activity"/>
    <property type="evidence" value="ECO:0007669"/>
    <property type="project" value="UniProtKB-KW"/>
</dbReference>
<evidence type="ECO:0000256" key="1">
    <source>
        <dbReference type="ARBA" id="ARBA00004141"/>
    </source>
</evidence>
<proteinExistence type="inferred from homology"/>
<dbReference type="GO" id="GO:0016020">
    <property type="term" value="C:membrane"/>
    <property type="evidence" value="ECO:0007669"/>
    <property type="project" value="UniProtKB-SubCell"/>
</dbReference>
<organism evidence="8">
    <name type="scientific">Pyrodinium bahamense</name>
    <dbReference type="NCBI Taxonomy" id="73915"/>
    <lineage>
        <taxon>Eukaryota</taxon>
        <taxon>Sar</taxon>
        <taxon>Alveolata</taxon>
        <taxon>Dinophyceae</taxon>
        <taxon>Gonyaulacales</taxon>
        <taxon>Pyrocystaceae</taxon>
        <taxon>Pyrodinium</taxon>
    </lineage>
</organism>
<keyword evidence="4" id="KW-0808">Transferase</keyword>
<evidence type="ECO:0000256" key="6">
    <source>
        <dbReference type="ARBA" id="ARBA00022989"/>
    </source>
</evidence>
<keyword evidence="5" id="KW-0812">Transmembrane</keyword>
<evidence type="ECO:0000256" key="4">
    <source>
        <dbReference type="ARBA" id="ARBA00022679"/>
    </source>
</evidence>
<dbReference type="InterPro" id="IPR018732">
    <property type="entry name" value="Dpy-19/Dpy-19-like"/>
</dbReference>
<name>A0A7S0FKZ6_9DINO</name>
<comment type="subcellular location">
    <subcellularLocation>
        <location evidence="1">Membrane</location>
        <topology evidence="1">Multi-pass membrane protein</topology>
    </subcellularLocation>
</comment>
<keyword evidence="7" id="KW-0472">Membrane</keyword>
<evidence type="ECO:0000256" key="7">
    <source>
        <dbReference type="ARBA" id="ARBA00023136"/>
    </source>
</evidence>
<evidence type="ECO:0000256" key="2">
    <source>
        <dbReference type="ARBA" id="ARBA00008744"/>
    </source>
</evidence>
<protein>
    <submittedName>
        <fullName evidence="8">Uncharacterized protein</fullName>
    </submittedName>
</protein>
<dbReference type="EMBL" id="HBEG01028965">
    <property type="protein sequence ID" value="CAD8365977.1"/>
    <property type="molecule type" value="Transcribed_RNA"/>
</dbReference>
<evidence type="ECO:0000256" key="3">
    <source>
        <dbReference type="ARBA" id="ARBA00022676"/>
    </source>
</evidence>
<dbReference type="Pfam" id="PF10034">
    <property type="entry name" value="Dpy19"/>
    <property type="match status" value="1"/>
</dbReference>
<accession>A0A7S0FKZ6</accession>
<comment type="similarity">
    <text evidence="2">Belongs to the dpy-19 family.</text>
</comment>
<keyword evidence="6" id="KW-1133">Transmembrane helix</keyword>
<sequence>MAAKFRMISPTVKVGNHPQYESITSRQRNRAYYRTFTCASPQTVHEVLSQYGVTHILLNANACRARIGKLDAFHDAADHCGKASIAELRGRTFCWAGFLAQPPGLFELAFRNAVYTVLQLGNAPAGARSGKRPPTKDITSVSTWRPWLAGLKDASAARGLARAAARWPRAYGGMDVAEAMQRRAEELAPEDPIVVLERGELQLHTGDARKAHESMAKAASLAKKASLEDLHLVYTVWKEVLIKQRGNARETVKKLARSLRGHLEASFNAFDLCDLAGWLQDLGERSLASELWAAAKNISRYDQCVREDWARWEGKELTKSDLWKAFLRL</sequence>
<dbReference type="AlphaFoldDB" id="A0A7S0FKZ6"/>
<keyword evidence="3" id="KW-0328">Glycosyltransferase</keyword>
<evidence type="ECO:0000313" key="8">
    <source>
        <dbReference type="EMBL" id="CAD8365977.1"/>
    </source>
</evidence>
<evidence type="ECO:0000256" key="5">
    <source>
        <dbReference type="ARBA" id="ARBA00022692"/>
    </source>
</evidence>
<gene>
    <name evidence="8" type="ORF">PBAH0796_LOCUS17660</name>
</gene>